<dbReference type="GO" id="GO:0055052">
    <property type="term" value="C:ATP-binding cassette (ABC) transporter complex, substrate-binding subunit-containing"/>
    <property type="evidence" value="ECO:0007669"/>
    <property type="project" value="TreeGrafter"/>
</dbReference>
<evidence type="ECO:0000259" key="1">
    <source>
        <dbReference type="Pfam" id="PF17912"/>
    </source>
</evidence>
<dbReference type="SUPFAM" id="SSF52540">
    <property type="entry name" value="P-loop containing nucleoside triphosphate hydrolases"/>
    <property type="match status" value="1"/>
</dbReference>
<dbReference type="PANTHER" id="PTHR43875:SF1">
    <property type="entry name" value="OSMOPROTECTIVE COMPOUNDS UPTAKE ATP-BINDING PROTEIN GGTA"/>
    <property type="match status" value="1"/>
</dbReference>
<dbReference type="InterPro" id="IPR012340">
    <property type="entry name" value="NA-bd_OB-fold"/>
</dbReference>
<dbReference type="PANTHER" id="PTHR43875">
    <property type="entry name" value="MALTODEXTRIN IMPORT ATP-BINDING PROTEIN MSMX"/>
    <property type="match status" value="1"/>
</dbReference>
<dbReference type="InterPro" id="IPR047641">
    <property type="entry name" value="ABC_transpr_MalK/UgpC-like"/>
</dbReference>
<dbReference type="InterPro" id="IPR040582">
    <property type="entry name" value="OB_MalK-like"/>
</dbReference>
<evidence type="ECO:0000313" key="3">
    <source>
        <dbReference type="Proteomes" id="UP000619293"/>
    </source>
</evidence>
<protein>
    <recommendedName>
        <fullName evidence="1">MalK-like OB fold domain-containing protein</fullName>
    </recommendedName>
</protein>
<organism evidence="2 3">
    <name type="scientific">Catellatospora chokoriensis</name>
    <dbReference type="NCBI Taxonomy" id="310353"/>
    <lineage>
        <taxon>Bacteria</taxon>
        <taxon>Bacillati</taxon>
        <taxon>Actinomycetota</taxon>
        <taxon>Actinomycetes</taxon>
        <taxon>Micromonosporales</taxon>
        <taxon>Micromonosporaceae</taxon>
        <taxon>Catellatospora</taxon>
    </lineage>
</organism>
<dbReference type="Gene3D" id="3.40.50.300">
    <property type="entry name" value="P-loop containing nucleotide triphosphate hydrolases"/>
    <property type="match status" value="1"/>
</dbReference>
<dbReference type="Gene3D" id="2.40.50.140">
    <property type="entry name" value="Nucleic acid-binding proteins"/>
    <property type="match status" value="1"/>
</dbReference>
<evidence type="ECO:0000313" key="2">
    <source>
        <dbReference type="EMBL" id="GIF93981.1"/>
    </source>
</evidence>
<dbReference type="Pfam" id="PF17912">
    <property type="entry name" value="OB_MalK"/>
    <property type="match status" value="1"/>
</dbReference>
<proteinExistence type="predicted"/>
<dbReference type="InterPro" id="IPR008995">
    <property type="entry name" value="Mo/tungstate-bd_C_term_dom"/>
</dbReference>
<dbReference type="EMBL" id="BONG01000078">
    <property type="protein sequence ID" value="GIF93981.1"/>
    <property type="molecule type" value="Genomic_DNA"/>
</dbReference>
<sequence>MATVAIDRLGKTFPNAARPVLDEVSLTVGDGEFLVLVGPSGCGKLFVAGFIGSPAMNLALGRVEPGTDGPVLALGTHRWPVPAAVLDRLAGLNTDAGHDVVVGLRPGALGLASHATGQADITVAAITVEALGDETNVLFLPPFPVPDVIRAGTGPADTELAAMWTARLEPDVSVTAGDDLTLALDLAQAYLFDAVTGMALHPAEADVAAA</sequence>
<gene>
    <name evidence="2" type="ORF">Cch02nite_74250</name>
</gene>
<dbReference type="Proteomes" id="UP000619293">
    <property type="component" value="Unassembled WGS sequence"/>
</dbReference>
<name>A0A8J3JZJ2_9ACTN</name>
<comment type="caution">
    <text evidence="2">The sequence shown here is derived from an EMBL/GenBank/DDBJ whole genome shotgun (WGS) entry which is preliminary data.</text>
</comment>
<dbReference type="AlphaFoldDB" id="A0A8J3JZJ2"/>
<dbReference type="SUPFAM" id="SSF50331">
    <property type="entry name" value="MOP-like"/>
    <property type="match status" value="1"/>
</dbReference>
<dbReference type="RefSeq" id="WP_191843434.1">
    <property type="nucleotide sequence ID" value="NZ_BAAALB010000042.1"/>
</dbReference>
<feature type="domain" description="MalK-like OB fold" evidence="1">
    <location>
        <begin position="52"/>
        <end position="106"/>
    </location>
</feature>
<dbReference type="InterPro" id="IPR027417">
    <property type="entry name" value="P-loop_NTPase"/>
</dbReference>
<keyword evidence="3" id="KW-1185">Reference proteome</keyword>
<dbReference type="Gene3D" id="2.40.50.100">
    <property type="match status" value="1"/>
</dbReference>
<accession>A0A8J3JZJ2</accession>
<reference evidence="2 3" key="1">
    <citation type="submission" date="2021-01" db="EMBL/GenBank/DDBJ databases">
        <title>Whole genome shotgun sequence of Catellatospora chokoriensis NBRC 107358.</title>
        <authorList>
            <person name="Komaki H."/>
            <person name="Tamura T."/>
        </authorList>
    </citation>
    <scope>NUCLEOTIDE SEQUENCE [LARGE SCALE GENOMIC DNA]</scope>
    <source>
        <strain evidence="2 3">NBRC 107358</strain>
    </source>
</reference>
<dbReference type="GO" id="GO:0016887">
    <property type="term" value="F:ATP hydrolysis activity"/>
    <property type="evidence" value="ECO:0007669"/>
    <property type="project" value="InterPro"/>
</dbReference>